<dbReference type="EMBL" id="CP009962">
    <property type="protein sequence ID" value="AIY42237.1"/>
    <property type="molecule type" value="Genomic_DNA"/>
</dbReference>
<reference evidence="2" key="1">
    <citation type="journal article" date="2014" name="Soil Biol. Biochem.">
        <title>Structure and function of bacterial communities in ageing soils: Insights from the Mendocino ecological staircase.</title>
        <authorList>
            <person name="Uroz S."/>
            <person name="Tech J.J."/>
            <person name="Sawaya N.A."/>
            <person name="Frey-Klett P."/>
            <person name="Leveau J.H.J."/>
        </authorList>
    </citation>
    <scope>NUCLEOTIDE SEQUENCE [LARGE SCALE GENOMIC DNA]</scope>
    <source>
        <strain evidence="2">Cal35</strain>
    </source>
</reference>
<protein>
    <submittedName>
        <fullName evidence="1">Uncharacterized protein</fullName>
    </submittedName>
</protein>
<evidence type="ECO:0000313" key="2">
    <source>
        <dbReference type="Proteomes" id="UP000030302"/>
    </source>
</evidence>
<evidence type="ECO:0000313" key="1">
    <source>
        <dbReference type="EMBL" id="AIY42237.1"/>
    </source>
</evidence>
<keyword evidence="2" id="KW-1185">Reference proteome</keyword>
<organism evidence="1 2">
    <name type="scientific">Collimonas arenae</name>
    <dbReference type="NCBI Taxonomy" id="279058"/>
    <lineage>
        <taxon>Bacteria</taxon>
        <taxon>Pseudomonadati</taxon>
        <taxon>Pseudomonadota</taxon>
        <taxon>Betaproteobacteria</taxon>
        <taxon>Burkholderiales</taxon>
        <taxon>Oxalobacteraceae</taxon>
        <taxon>Collimonas</taxon>
    </lineage>
</organism>
<name>A0A0A1FHB8_9BURK</name>
<sequence length="44" mass="4700">MKSSATNPNQAKFQGIFFASFLIEDEPVAGADFAPAPVTIMQVI</sequence>
<gene>
    <name evidence="1" type="ORF">LT85_3079</name>
</gene>
<dbReference type="STRING" id="279058.LT85_3079"/>
<accession>A0A0A1FHB8</accession>
<proteinExistence type="predicted"/>
<dbReference type="AlphaFoldDB" id="A0A0A1FHB8"/>
<dbReference type="Proteomes" id="UP000030302">
    <property type="component" value="Chromosome"/>
</dbReference>
<dbReference type="HOGENOM" id="CLU_3214783_0_0_4"/>
<dbReference type="KEGG" id="care:LT85_3079"/>